<protein>
    <submittedName>
        <fullName evidence="1">Uncharacterized protein</fullName>
    </submittedName>
</protein>
<dbReference type="RefSeq" id="WP_007778584.1">
    <property type="nucleotide sequence ID" value="NZ_CM001441.1"/>
</dbReference>
<evidence type="ECO:0000313" key="1">
    <source>
        <dbReference type="EMBL" id="EHQ87525.1"/>
    </source>
</evidence>
<accession>H5XRY8</accession>
<keyword evidence="2" id="KW-1185">Reference proteome</keyword>
<dbReference type="OrthoDB" id="960855at2"/>
<sequence>MSYLIEGAVVKEQGITFAIVVVKHTITKNSKENLEATNAYRHVFPNMPIILMGKDSQGKSTYFGQQDIVKFLAKIDPHRIPWRRYIIK</sequence>
<dbReference type="EMBL" id="CM001441">
    <property type="protein sequence ID" value="EHQ87525.1"/>
    <property type="molecule type" value="Genomic_DNA"/>
</dbReference>
<dbReference type="HOGENOM" id="CLU_167517_0_0_9"/>
<organism evidence="1 2">
    <name type="scientific">Desulfosporosinus youngiae DSM 17734</name>
    <dbReference type="NCBI Taxonomy" id="768710"/>
    <lineage>
        <taxon>Bacteria</taxon>
        <taxon>Bacillati</taxon>
        <taxon>Bacillota</taxon>
        <taxon>Clostridia</taxon>
        <taxon>Eubacteriales</taxon>
        <taxon>Desulfitobacteriaceae</taxon>
        <taxon>Desulfosporosinus</taxon>
    </lineage>
</organism>
<name>H5XRY8_9FIRM</name>
<dbReference type="Proteomes" id="UP000005104">
    <property type="component" value="Chromosome"/>
</dbReference>
<dbReference type="eggNOG" id="ENOG5032YMC">
    <property type="taxonomic scope" value="Bacteria"/>
</dbReference>
<proteinExistence type="predicted"/>
<evidence type="ECO:0000313" key="2">
    <source>
        <dbReference type="Proteomes" id="UP000005104"/>
    </source>
</evidence>
<dbReference type="AlphaFoldDB" id="H5XRY8"/>
<gene>
    <name evidence="1" type="ORF">DesyoDRAFT_0331</name>
</gene>
<reference evidence="1 2" key="1">
    <citation type="submission" date="2011-11" db="EMBL/GenBank/DDBJ databases">
        <title>The Noncontiguous Finished genome of Desulfosporosinus youngiae DSM 17734.</title>
        <authorList>
            <consortium name="US DOE Joint Genome Institute (JGI-PGF)"/>
            <person name="Lucas S."/>
            <person name="Han J."/>
            <person name="Lapidus A."/>
            <person name="Cheng J.-F."/>
            <person name="Goodwin L."/>
            <person name="Pitluck S."/>
            <person name="Peters L."/>
            <person name="Ovchinnikova G."/>
            <person name="Lu M."/>
            <person name="Land M.L."/>
            <person name="Hauser L."/>
            <person name="Pester M."/>
            <person name="Spring S."/>
            <person name="Ollivier B."/>
            <person name="Rattei T."/>
            <person name="Klenk H.-P."/>
            <person name="Wagner M."/>
            <person name="Loy A."/>
            <person name="Woyke T.J."/>
        </authorList>
    </citation>
    <scope>NUCLEOTIDE SEQUENCE [LARGE SCALE GENOMIC DNA]</scope>
    <source>
        <strain evidence="1 2">DSM 17734</strain>
    </source>
</reference>